<name>A0A699H3E4_TANCI</name>
<dbReference type="Pfam" id="PF00078">
    <property type="entry name" value="RVT_1"/>
    <property type="match status" value="1"/>
</dbReference>
<evidence type="ECO:0000256" key="8">
    <source>
        <dbReference type="SAM" id="MobiDB-lite"/>
    </source>
</evidence>
<feature type="transmembrane region" description="Helical" evidence="9">
    <location>
        <begin position="972"/>
        <end position="992"/>
    </location>
</feature>
<evidence type="ECO:0000256" key="9">
    <source>
        <dbReference type="SAM" id="Phobius"/>
    </source>
</evidence>
<evidence type="ECO:0000259" key="12">
    <source>
        <dbReference type="Pfam" id="PF24626"/>
    </source>
</evidence>
<keyword evidence="1" id="KW-0645">Protease</keyword>
<feature type="domain" description="Reverse transcriptase" evidence="10">
    <location>
        <begin position="712"/>
        <end position="844"/>
    </location>
</feature>
<dbReference type="InterPro" id="IPR056924">
    <property type="entry name" value="SH3_Tf2-1"/>
</dbReference>
<comment type="caution">
    <text evidence="13">The sequence shown here is derived from an EMBL/GenBank/DDBJ whole genome shotgun (WGS) entry which is preliminary data.</text>
</comment>
<dbReference type="InterPro" id="IPR043128">
    <property type="entry name" value="Rev_trsase/Diguanyl_cyclase"/>
</dbReference>
<dbReference type="GO" id="GO:0004519">
    <property type="term" value="F:endonuclease activity"/>
    <property type="evidence" value="ECO:0007669"/>
    <property type="project" value="UniProtKB-KW"/>
</dbReference>
<keyword evidence="9" id="KW-1133">Transmembrane helix</keyword>
<dbReference type="PANTHER" id="PTHR46148">
    <property type="entry name" value="CHROMO DOMAIN-CONTAINING PROTEIN"/>
    <property type="match status" value="1"/>
</dbReference>
<dbReference type="Gene3D" id="3.30.70.270">
    <property type="match status" value="2"/>
</dbReference>
<keyword evidence="4" id="KW-0540">Nuclease</keyword>
<dbReference type="InterPro" id="IPR000477">
    <property type="entry name" value="RT_dom"/>
</dbReference>
<dbReference type="FunFam" id="3.10.10.10:FF:000007">
    <property type="entry name" value="Retrovirus-related Pol polyprotein from transposon 17.6-like Protein"/>
    <property type="match status" value="1"/>
</dbReference>
<reference evidence="13" key="1">
    <citation type="journal article" date="2019" name="Sci. Rep.">
        <title>Draft genome of Tanacetum cinerariifolium, the natural source of mosquito coil.</title>
        <authorList>
            <person name="Yamashiro T."/>
            <person name="Shiraishi A."/>
            <person name="Satake H."/>
            <person name="Nakayama K."/>
        </authorList>
    </citation>
    <scope>NUCLEOTIDE SEQUENCE</scope>
</reference>
<dbReference type="CDD" id="cd01647">
    <property type="entry name" value="RT_LTR"/>
    <property type="match status" value="1"/>
</dbReference>
<keyword evidence="5" id="KW-0255">Endonuclease</keyword>
<keyword evidence="9" id="KW-0472">Membrane</keyword>
<dbReference type="EMBL" id="BKCJ010091978">
    <property type="protein sequence ID" value="GEX14670.1"/>
    <property type="molecule type" value="Genomic_DNA"/>
</dbReference>
<dbReference type="InterPro" id="IPR043502">
    <property type="entry name" value="DNA/RNA_pol_sf"/>
</dbReference>
<evidence type="ECO:0000259" key="11">
    <source>
        <dbReference type="Pfam" id="PF17921"/>
    </source>
</evidence>
<feature type="domain" description="Tf2-1-like SH3-like" evidence="12">
    <location>
        <begin position="430"/>
        <end position="493"/>
    </location>
</feature>
<dbReference type="Pfam" id="PF17921">
    <property type="entry name" value="Integrase_H2C2"/>
    <property type="match status" value="1"/>
</dbReference>
<evidence type="ECO:0000256" key="1">
    <source>
        <dbReference type="ARBA" id="ARBA00022670"/>
    </source>
</evidence>
<evidence type="ECO:0000256" key="7">
    <source>
        <dbReference type="ARBA" id="ARBA00022918"/>
    </source>
</evidence>
<evidence type="ECO:0000256" key="6">
    <source>
        <dbReference type="ARBA" id="ARBA00022801"/>
    </source>
</evidence>
<dbReference type="Pfam" id="PF24626">
    <property type="entry name" value="SH3_Tf2-1"/>
    <property type="match status" value="2"/>
</dbReference>
<accession>A0A699H3E4</accession>
<evidence type="ECO:0000256" key="3">
    <source>
        <dbReference type="ARBA" id="ARBA00022695"/>
    </source>
</evidence>
<feature type="domain" description="Tf2-1-like SH3-like" evidence="12">
    <location>
        <begin position="876"/>
        <end position="915"/>
    </location>
</feature>
<dbReference type="GO" id="GO:0003964">
    <property type="term" value="F:RNA-directed DNA polymerase activity"/>
    <property type="evidence" value="ECO:0007669"/>
    <property type="project" value="UniProtKB-KW"/>
</dbReference>
<keyword evidence="3" id="KW-0548">Nucleotidyltransferase</keyword>
<dbReference type="AlphaFoldDB" id="A0A699H3E4"/>
<evidence type="ECO:0000256" key="2">
    <source>
        <dbReference type="ARBA" id="ARBA00022679"/>
    </source>
</evidence>
<keyword evidence="6" id="KW-0378">Hydrolase</keyword>
<feature type="compositionally biased region" description="Gly residues" evidence="8">
    <location>
        <begin position="47"/>
        <end position="58"/>
    </location>
</feature>
<feature type="region of interest" description="Disordered" evidence="8">
    <location>
        <begin position="1"/>
        <end position="71"/>
    </location>
</feature>
<proteinExistence type="predicted"/>
<dbReference type="Gene3D" id="3.10.10.10">
    <property type="entry name" value="HIV Type 1 Reverse Transcriptase, subunit A, domain 1"/>
    <property type="match status" value="1"/>
</dbReference>
<evidence type="ECO:0000259" key="10">
    <source>
        <dbReference type="Pfam" id="PF00078"/>
    </source>
</evidence>
<keyword evidence="9" id="KW-0812">Transmembrane</keyword>
<feature type="domain" description="Integrase zinc-binding" evidence="11">
    <location>
        <begin position="307"/>
        <end position="348"/>
    </location>
</feature>
<dbReference type="SUPFAM" id="SSF56672">
    <property type="entry name" value="DNA/RNA polymerases"/>
    <property type="match status" value="2"/>
</dbReference>
<gene>
    <name evidence="13" type="ORF">Tci_286645</name>
</gene>
<keyword evidence="2" id="KW-0808">Transferase</keyword>
<keyword evidence="7 13" id="KW-0695">RNA-directed DNA polymerase</keyword>
<feature type="compositionally biased region" description="Gly residues" evidence="8">
    <location>
        <begin position="15"/>
        <end position="29"/>
    </location>
</feature>
<protein>
    <submittedName>
        <fullName evidence="13">Reverse transcriptase domain-containing protein</fullName>
    </submittedName>
</protein>
<feature type="transmembrane region" description="Helical" evidence="9">
    <location>
        <begin position="942"/>
        <end position="960"/>
    </location>
</feature>
<dbReference type="GO" id="GO:0006508">
    <property type="term" value="P:proteolysis"/>
    <property type="evidence" value="ECO:0007669"/>
    <property type="project" value="UniProtKB-KW"/>
</dbReference>
<evidence type="ECO:0000256" key="4">
    <source>
        <dbReference type="ARBA" id="ARBA00022722"/>
    </source>
</evidence>
<sequence length="1201" mass="136028">MMTTRSAARLAAVSRGGGTGGRAGSGGGRTRGRFGNQGDNRIDVHGGQVGDQGRGQGNGRNQNDDAVNDNIRGDVSRSCTYKEFLACNPKEYDGKGGGGILKSTHEVESGSRVGGNHQNQFMAVNKGQGRGNQGNREKGKAFMLGAEEARQDPNIMTDIEPIELSFSYEIEIASGQLVEIDKVIKGCKLEIEGLAGYYRRFIEDFSKIAKPLTVLTQKALPDGPKDFVVYCDASGLGLGCVLMQRELFSDYDCEIRYHPGKANLVADVLSRKERVKPKRKGLDEMIELRNDGVLYYLDRICFPLKDDVRTLIMDKAHKSNPGADKMYYDLRDRHWWPSMKKGIAVYVRISMDFVTKLPRTSSGHDTISVIVDRMTKSAHFLPMREDYKRESVRCAPFEALYGRKCHSSIMWAEKSYADKRRKPLDFSVDDYVLLKVSPWKGVVRFGKKEKLAPRFVGPFEIIKKVGPMAYSFDLPEELDGVHDTFHVSNFKKCLADLTLQVPLNEIQVDARLNFVEEPVEILEKEFEKLKRSRIVTLRSREATVGRSWEDFKILTREEFFHTNGIQKLEIELWNHAMVEAGHAAYTDTFHKLARLVPHLVTPKGKRIKRYVYDLAPQIRGMVVATEPKTIQKAMQIAGTLTDEVLRDGSNKKNLEKRGNGGEPSEGRNIGSFNVIIGMDWLSDHKAEIICHEKVVRIPLLDGKVLSVLGEKPKEEMRQLMSAKDNEKKQEKIVVVKDFPKVFLDDLSGLPPVQEIEFRIELIPKATPVAKSPYRLAPSELEELSGQLKELQYKGSWFFSKIDLRSGYHQVRVHEDDIPKTAFRTRYGHFEFTVMPFGLTNAPALREVQFLGHVKNGNEIHVDPSKIKAVKNWKAPRTPYEKGKLAPRFVGPFEIIKKVGLVAYRLDLPEKLDGVHAHLRLTFMEEPEEILEREFKKLKQSRIAKVWYVIGVAILRALVGVDDQTSRDARTEYCILGSAICFCVLVLLFGYAFCSLKTVLHDIQCAGFDHDHYQEAACAHHEDHMMHDSVQLDHVIDLHVDYTSDSNIILYDQYVKDNEVPVVHSDVSSVPTDAFMMIYDDMCEPHNQSVYYPSWNTAVRNSLTAELATYKEHVELVANGYKNPLCLTHAKQVQPALYNGHEIIKDNHTPAIVHNSEDTLEIAEITRKKMNDKINDLECVTRKVKIAPHDYSKENLLATFTP</sequence>
<evidence type="ECO:0000313" key="13">
    <source>
        <dbReference type="EMBL" id="GEX14670.1"/>
    </source>
</evidence>
<evidence type="ECO:0000256" key="5">
    <source>
        <dbReference type="ARBA" id="ARBA00022759"/>
    </source>
</evidence>
<organism evidence="13">
    <name type="scientific">Tanacetum cinerariifolium</name>
    <name type="common">Dalmatian daisy</name>
    <name type="synonym">Chrysanthemum cinerariifolium</name>
    <dbReference type="NCBI Taxonomy" id="118510"/>
    <lineage>
        <taxon>Eukaryota</taxon>
        <taxon>Viridiplantae</taxon>
        <taxon>Streptophyta</taxon>
        <taxon>Embryophyta</taxon>
        <taxon>Tracheophyta</taxon>
        <taxon>Spermatophyta</taxon>
        <taxon>Magnoliopsida</taxon>
        <taxon>eudicotyledons</taxon>
        <taxon>Gunneridae</taxon>
        <taxon>Pentapetalae</taxon>
        <taxon>asterids</taxon>
        <taxon>campanulids</taxon>
        <taxon>Asterales</taxon>
        <taxon>Asteraceae</taxon>
        <taxon>Asteroideae</taxon>
        <taxon>Anthemideae</taxon>
        <taxon>Anthemidinae</taxon>
        <taxon>Tanacetum</taxon>
    </lineage>
</organism>
<dbReference type="Gene3D" id="1.10.340.70">
    <property type="match status" value="1"/>
</dbReference>
<dbReference type="InterPro" id="IPR041588">
    <property type="entry name" value="Integrase_H2C2"/>
</dbReference>
<dbReference type="PANTHER" id="PTHR46148:SF59">
    <property type="entry name" value="NUCLEOTIDYLTRANSFERASE, RIBONUCLEASE H"/>
    <property type="match status" value="1"/>
</dbReference>
<dbReference type="GO" id="GO:0008233">
    <property type="term" value="F:peptidase activity"/>
    <property type="evidence" value="ECO:0007669"/>
    <property type="project" value="UniProtKB-KW"/>
</dbReference>